<organism evidence="2 3">
    <name type="scientific">Halocaridina rubra</name>
    <name type="common">Hawaiian red shrimp</name>
    <dbReference type="NCBI Taxonomy" id="373956"/>
    <lineage>
        <taxon>Eukaryota</taxon>
        <taxon>Metazoa</taxon>
        <taxon>Ecdysozoa</taxon>
        <taxon>Arthropoda</taxon>
        <taxon>Crustacea</taxon>
        <taxon>Multicrustacea</taxon>
        <taxon>Malacostraca</taxon>
        <taxon>Eumalacostraca</taxon>
        <taxon>Eucarida</taxon>
        <taxon>Decapoda</taxon>
        <taxon>Pleocyemata</taxon>
        <taxon>Caridea</taxon>
        <taxon>Atyoidea</taxon>
        <taxon>Atyidae</taxon>
        <taxon>Halocaridina</taxon>
    </lineage>
</organism>
<accession>A0AAN8ZQ67</accession>
<feature type="region of interest" description="Disordered" evidence="1">
    <location>
        <begin position="119"/>
        <end position="154"/>
    </location>
</feature>
<protein>
    <submittedName>
        <fullName evidence="2">Uncharacterized protein</fullName>
    </submittedName>
</protein>
<feature type="compositionally biased region" description="Pro residues" evidence="1">
    <location>
        <begin position="124"/>
        <end position="141"/>
    </location>
</feature>
<dbReference type="Proteomes" id="UP001381693">
    <property type="component" value="Unassembled WGS sequence"/>
</dbReference>
<proteinExistence type="predicted"/>
<name>A0AAN8ZQ67_HALRR</name>
<feature type="non-terminal residue" evidence="2">
    <location>
        <position position="1"/>
    </location>
</feature>
<evidence type="ECO:0000313" key="2">
    <source>
        <dbReference type="EMBL" id="KAK7047719.1"/>
    </source>
</evidence>
<comment type="caution">
    <text evidence="2">The sequence shown here is derived from an EMBL/GenBank/DDBJ whole genome shotgun (WGS) entry which is preliminary data.</text>
</comment>
<feature type="compositionally biased region" description="Low complexity" evidence="1">
    <location>
        <begin position="351"/>
        <end position="360"/>
    </location>
</feature>
<gene>
    <name evidence="2" type="ORF">SK128_027658</name>
</gene>
<evidence type="ECO:0000256" key="1">
    <source>
        <dbReference type="SAM" id="MobiDB-lite"/>
    </source>
</evidence>
<reference evidence="2 3" key="1">
    <citation type="submission" date="2023-11" db="EMBL/GenBank/DDBJ databases">
        <title>Halocaridina rubra genome assembly.</title>
        <authorList>
            <person name="Smith C."/>
        </authorList>
    </citation>
    <scope>NUCLEOTIDE SEQUENCE [LARGE SCALE GENOMIC DNA]</scope>
    <source>
        <strain evidence="2">EP-1</strain>
        <tissue evidence="2">Whole</tissue>
    </source>
</reference>
<feature type="region of interest" description="Disordered" evidence="1">
    <location>
        <begin position="351"/>
        <end position="371"/>
    </location>
</feature>
<feature type="region of interest" description="Disordered" evidence="1">
    <location>
        <begin position="184"/>
        <end position="206"/>
    </location>
</feature>
<sequence>VCGGKILFPQDKFKEIPAKEEFISEEKQPEARKLWESYEYFLQKLGIFGGLKESPHRDGGLRSEPLPLQLSYNANRRVMQGIQNTPPQRRVPSFKLPTPNPLHLNLSPPIELLQQSSQNSLLHLPPPPPTPPSSLPPPPQRPLALSSHGNISPQKSVHNFPYEYVLPDGLIPPPVNVALPSPVHTPSRVDVSQQTPKPFGVKPLKHKKPVAFEGSHDLVGSFSVSQRPQVLHPVRPRPQHPQQQLISRPRPGQQQSAQEHHFTQGSLPHPRPAPQPHKQHPRPPPQPQLVVIPPKPNAIQKKPIYPDFNPSPQEGSMLADAFQPVFVASPSLDDLDDLDNDLMKPVTFRSARSASSTPRPFMAPSKLENFF</sequence>
<dbReference type="EMBL" id="JAXCGZ010021604">
    <property type="protein sequence ID" value="KAK7047719.1"/>
    <property type="molecule type" value="Genomic_DNA"/>
</dbReference>
<keyword evidence="3" id="KW-1185">Reference proteome</keyword>
<evidence type="ECO:0000313" key="3">
    <source>
        <dbReference type="Proteomes" id="UP001381693"/>
    </source>
</evidence>
<dbReference type="AlphaFoldDB" id="A0AAN8ZQ67"/>
<feature type="region of interest" description="Disordered" evidence="1">
    <location>
        <begin position="231"/>
        <end position="293"/>
    </location>
</feature>